<gene>
    <name evidence="2" type="ORF">C1SCF055_LOCUS42569</name>
</gene>
<dbReference type="Proteomes" id="UP001152797">
    <property type="component" value="Unassembled WGS sequence"/>
</dbReference>
<dbReference type="EMBL" id="CAMXCT010006667">
    <property type="protein sequence ID" value="CAI4017965.1"/>
    <property type="molecule type" value="Genomic_DNA"/>
</dbReference>
<feature type="compositionally biased region" description="Low complexity" evidence="1">
    <location>
        <begin position="683"/>
        <end position="702"/>
    </location>
</feature>
<protein>
    <submittedName>
        <fullName evidence="2">Uncharacterized protein</fullName>
    </submittedName>
</protein>
<comment type="caution">
    <text evidence="2">The sequence shown here is derived from an EMBL/GenBank/DDBJ whole genome shotgun (WGS) entry which is preliminary data.</text>
</comment>
<feature type="region of interest" description="Disordered" evidence="1">
    <location>
        <begin position="35"/>
        <end position="76"/>
    </location>
</feature>
<reference evidence="3" key="2">
    <citation type="submission" date="2024-04" db="EMBL/GenBank/DDBJ databases">
        <authorList>
            <person name="Chen Y."/>
            <person name="Shah S."/>
            <person name="Dougan E. K."/>
            <person name="Thang M."/>
            <person name="Chan C."/>
        </authorList>
    </citation>
    <scope>NUCLEOTIDE SEQUENCE [LARGE SCALE GENOMIC DNA]</scope>
</reference>
<evidence type="ECO:0000313" key="3">
    <source>
        <dbReference type="EMBL" id="CAL1171340.1"/>
    </source>
</evidence>
<sequence length="807" mass="90395">MGGVAAVAQWKCMSETEQNRWRDLYIAWCLSHGHVSTPSKKKSSEPAPSPVSTMKSGRAPVPQPVAESEPRFTTRAQTTEEFEKRWQFLSESLQESTSSSDFLKRAQDFHLLYLDVCHLLSLGTWTGSAAKAERALKPWKVNRNKLSRVQEWLADFYLRSDDEDPNYVPARFAAGKYGTGMLTIPQRKDLVTHVTLCSLSNCPLSVKEIKQSMYRFYLLNANIIKAEEPTDWATFDAHEKNMNHIYRGWMDWVKQSYPKDFHIRRKALRALSIDAASSLTPQAIQTYFDGLEVICKDIKLTGDDQKWVDGAGDRIWCVDEKGLEALDHGKLKGRRVLVPNMAQTATKSVAEGSFGHISLLPFVSMSGKVSPPSLCVQGSVYCKSWTTMWPEAEIRATPKGAMTGELFCQFCIRWERWVRESLDIPRPTELLLLLDSGGGSLIHLTPEFTIFCDAASVRPFFFPPYATAACCPLDQAPNMVCELRWDELRSKGHGMNQLQALDCSHDCWDTGYSSKNIVSGFKKCGLSDSGIDRTVVLVDRGPQLFRSTVSKEDLQVTTKAATALLHRPTGYKKSDDKMPCTHCAKRTPCSMPRCGFCGKENAHYSVVAECVEKGVKGGGFTRTQPEVACFEEATSHVQPGHKANLAKWSGDLIGEMRRRRDKESKDSKESSSLKPTPATPEIASSSKPTPTAPETAEPPSSSDHQPPKTETPAEEPQKKEYDLENPHDCVEWIVVAFKQSQQAEVRPVADFFVQNLQKKKGKDTLAEAFYKTVLAPKLLAKPQGREAWFKAQRHNRSLRFVAHPNAQ</sequence>
<accession>A0A9P1M3U6</accession>
<feature type="region of interest" description="Disordered" evidence="1">
    <location>
        <begin position="657"/>
        <end position="721"/>
    </location>
</feature>
<dbReference type="OrthoDB" id="414354at2759"/>
<feature type="compositionally biased region" description="Basic and acidic residues" evidence="1">
    <location>
        <begin position="657"/>
        <end position="671"/>
    </location>
</feature>
<organism evidence="2">
    <name type="scientific">Cladocopium goreaui</name>
    <dbReference type="NCBI Taxonomy" id="2562237"/>
    <lineage>
        <taxon>Eukaryota</taxon>
        <taxon>Sar</taxon>
        <taxon>Alveolata</taxon>
        <taxon>Dinophyceae</taxon>
        <taxon>Suessiales</taxon>
        <taxon>Symbiodiniaceae</taxon>
        <taxon>Cladocopium</taxon>
    </lineage>
</organism>
<dbReference type="AlphaFoldDB" id="A0A9P1M3U6"/>
<dbReference type="EMBL" id="CAMXCT030006667">
    <property type="protein sequence ID" value="CAL4805277.1"/>
    <property type="molecule type" value="Genomic_DNA"/>
</dbReference>
<proteinExistence type="predicted"/>
<reference evidence="2" key="1">
    <citation type="submission" date="2022-10" db="EMBL/GenBank/DDBJ databases">
        <authorList>
            <person name="Chen Y."/>
            <person name="Dougan E. K."/>
            <person name="Chan C."/>
            <person name="Rhodes N."/>
            <person name="Thang M."/>
        </authorList>
    </citation>
    <scope>NUCLEOTIDE SEQUENCE</scope>
</reference>
<name>A0A9P1M3U6_9DINO</name>
<evidence type="ECO:0000313" key="2">
    <source>
        <dbReference type="EMBL" id="CAI4017965.1"/>
    </source>
</evidence>
<dbReference type="EMBL" id="CAMXCT020006667">
    <property type="protein sequence ID" value="CAL1171340.1"/>
    <property type="molecule type" value="Genomic_DNA"/>
</dbReference>
<evidence type="ECO:0000256" key="1">
    <source>
        <dbReference type="SAM" id="MobiDB-lite"/>
    </source>
</evidence>
<evidence type="ECO:0000313" key="4">
    <source>
        <dbReference type="Proteomes" id="UP001152797"/>
    </source>
</evidence>
<keyword evidence="4" id="KW-1185">Reference proteome</keyword>